<dbReference type="EMBL" id="FRFD01000013">
    <property type="protein sequence ID" value="SHO53398.1"/>
    <property type="molecule type" value="Genomic_DNA"/>
</dbReference>
<protein>
    <recommendedName>
        <fullName evidence="3">Plasmid recombination enzyme</fullName>
    </recommendedName>
</protein>
<dbReference type="Proteomes" id="UP000184612">
    <property type="component" value="Unassembled WGS sequence"/>
</dbReference>
<proteinExistence type="predicted"/>
<reference evidence="1 2" key="1">
    <citation type="submission" date="2016-12" db="EMBL/GenBank/DDBJ databases">
        <authorList>
            <person name="Song W.-J."/>
            <person name="Kurnit D.M."/>
        </authorList>
    </citation>
    <scope>NUCLEOTIDE SEQUENCE [LARGE SCALE GENOMIC DNA]</scope>
    <source>
        <strain evidence="1 2">DSM 12503</strain>
    </source>
</reference>
<accession>A0A1M7YLC8</accession>
<keyword evidence="2" id="KW-1185">Reference proteome</keyword>
<dbReference type="RefSeq" id="WP_073590734.1">
    <property type="nucleotide sequence ID" value="NZ_FRFD01000013.1"/>
</dbReference>
<dbReference type="AlphaFoldDB" id="A0A1M7YLC8"/>
<sequence length="535" mass="62788">MVYDSMTYKQVETAFYEAMRTIKKKTSEWSKEKEGNALIDPTRTCDNFEIIPHHEILDPSNVNKRNRGRTLAEHHKEVTGRAARMQGEERQLSKCACLIGTLPRDYLRIDYGITDAEYAAVVNHIENDEKTESPEYKSAMSKIKDYRFTEEEKAKVKVFFTVFFEAWKKISGIRDDDVLYVICHMDESFPHLHAAAYPTTKREDGSITYSVAKFSNFGYDYRSELHPRMIEEMGKRGIDAKGLLNGATSKGKKFKPADFNHQQREEAVKIANQNLILSQMKEKTKNELVITEGERIVEEKRLEKVRILRTDTALSEKDHKKHMKELKRVRDESSQPHLVQYEYERLLNDVALANDLKRREKELAERERNFNAVVKEEASKMLPEVLQRAREDREYVEKWRLEAKKLESWAESLSALSQDIAKREDAAEKRENHFQKIVEQEVEIRLRDRVKEIFMVIIEEIFRPDGFIIRNMKRCLPREMFEGLEQFLRRTFDNIERKLAGSIEGQGDVKENQVFEVDDQDLVTGIEDCYENMGF</sequence>
<evidence type="ECO:0000313" key="2">
    <source>
        <dbReference type="Proteomes" id="UP000184612"/>
    </source>
</evidence>
<evidence type="ECO:0000313" key="1">
    <source>
        <dbReference type="EMBL" id="SHO53398.1"/>
    </source>
</evidence>
<dbReference type="Gene3D" id="3.30.930.30">
    <property type="match status" value="1"/>
</dbReference>
<dbReference type="STRING" id="1121345.SAMN02745217_04105"/>
<name>A0A1M7YLC8_9FIRM</name>
<evidence type="ECO:0008006" key="3">
    <source>
        <dbReference type="Google" id="ProtNLM"/>
    </source>
</evidence>
<gene>
    <name evidence="1" type="ORF">SAMN02745217_04105</name>
</gene>
<organism evidence="1 2">
    <name type="scientific">Anaerocolumna xylanovorans DSM 12503</name>
    <dbReference type="NCBI Taxonomy" id="1121345"/>
    <lineage>
        <taxon>Bacteria</taxon>
        <taxon>Bacillati</taxon>
        <taxon>Bacillota</taxon>
        <taxon>Clostridia</taxon>
        <taxon>Lachnospirales</taxon>
        <taxon>Lachnospiraceae</taxon>
        <taxon>Anaerocolumna</taxon>
    </lineage>
</organism>